<feature type="region of interest" description="Disordered" evidence="4">
    <location>
        <begin position="347"/>
        <end position="366"/>
    </location>
</feature>
<feature type="coiled-coil region" evidence="3">
    <location>
        <begin position="776"/>
        <end position="880"/>
    </location>
</feature>
<feature type="domain" description="Janus kinase and microtubule-interacting protein C-terminal" evidence="5">
    <location>
        <begin position="509"/>
        <end position="638"/>
    </location>
</feature>
<evidence type="ECO:0000256" key="4">
    <source>
        <dbReference type="SAM" id="MobiDB-lite"/>
    </source>
</evidence>
<dbReference type="EMBL" id="GG666484">
    <property type="protein sequence ID" value="EEN64861.1"/>
    <property type="molecule type" value="Genomic_DNA"/>
</dbReference>
<evidence type="ECO:0000256" key="2">
    <source>
        <dbReference type="ARBA" id="ARBA00023054"/>
    </source>
</evidence>
<comment type="similarity">
    <text evidence="1">Belongs to the JAKMIP family.</text>
</comment>
<proteinExistence type="inferred from homology"/>
<evidence type="ECO:0000313" key="6">
    <source>
        <dbReference type="EMBL" id="EEN64861.1"/>
    </source>
</evidence>
<dbReference type="InterPro" id="IPR024836">
    <property type="entry name" value="JAKMIP"/>
</dbReference>
<dbReference type="AlphaFoldDB" id="C3Y3I5"/>
<sequence length="881" mass="101179">MAFTGSSLPSPTEMTIASLRNSLDILQIENTSLKADLERERGVIRHMHRDQFAKIKDLRDQEQKNVSMKVEAVKNQLQLEKEQELAKLRESLNKEHNAEVQKILRQKENEMRQMQVMFNREKLELQTRLNAAQKGGANTDRLNSNVEAEKSRLQQEITSLKEAKKKLEGELSSMTAADRQKAGELRQAHDQLQQQAAKLRKEADQQVRRLMTEMKSREHVIEQLEKDLDSQAGQAERLRVEREEMERQMQLGSTSPDRTTSPRRRAGSVEGSVEEKDQMRKIWKLEGDKTTMAKQVKDLESQVRPLVDKNQRLERKLDELAGTVKRKDEENRRLREQLDIVDTRLRKEAATRSRTNSQSSLPTDDLEQLKSTITDLKRHIADSEKRRELVSLRKKKSKLPSPRKKGAKSRGVVETYFGYDEEASVSWDSESSFSVDTNSELDISFSEDSSVFGSETPEKDKLEASMQQLTQEHLQLQRAFQLLQEHLAATTDVEREGKSSVFGSETPEKDKLEASMQQLTQEHLQLQRAFQLLQEHLAATTDVEREGKMRAQLQNDLLSAQAKIEDLQRALSTQGQDTGWVEEKERLSLENRQLQDRIHQLEGVEKQLQHQVLDTEEQMELLEFRILELEEKERSSPLLKGSSPLLKVLSPQGSSPLLKVLSPQGSSPLLKRQFANSDDDYSAIQRLCNDEGLQDINVFEMKRKLEDVTQKEDLDSEEQLVLLQARTILDLVDKTVLTKQMSQSEDDHGATQQHLQAANQVSKGNRLIKELEVQTVAEAQSAREATATVIQSLEDENAQLKLMEAKARAEKDVARQQADKLEGIVEELKQKLQSSTQGRTYENELLFQNLDKLKEAQKRLSDLEQEEERHKAYIKQLEDIR</sequence>
<dbReference type="InterPro" id="IPR031994">
    <property type="entry name" value="JAKMIP_C"/>
</dbReference>
<feature type="region of interest" description="Disordered" evidence="4">
    <location>
        <begin position="244"/>
        <end position="275"/>
    </location>
</feature>
<feature type="region of interest" description="Disordered" evidence="4">
    <location>
        <begin position="387"/>
        <end position="409"/>
    </location>
</feature>
<evidence type="ECO:0000256" key="1">
    <source>
        <dbReference type="ARBA" id="ARBA00005239"/>
    </source>
</evidence>
<dbReference type="PANTHER" id="PTHR18935">
    <property type="entry name" value="GOLGIN SUBFAMILY A MEMBER 4-LIKE ISOFORM X1"/>
    <property type="match status" value="1"/>
</dbReference>
<feature type="compositionally biased region" description="Polar residues" evidence="4">
    <location>
        <begin position="352"/>
        <end position="362"/>
    </location>
</feature>
<protein>
    <recommendedName>
        <fullName evidence="5">Janus kinase and microtubule-interacting protein C-terminal domain-containing protein</fullName>
    </recommendedName>
</protein>
<dbReference type="Pfam" id="PF16034">
    <property type="entry name" value="JAKMIP_CC3"/>
    <property type="match status" value="2"/>
</dbReference>
<feature type="compositionally biased region" description="Low complexity" evidence="4">
    <location>
        <begin position="248"/>
        <end position="259"/>
    </location>
</feature>
<dbReference type="GO" id="GO:0008017">
    <property type="term" value="F:microtubule binding"/>
    <property type="evidence" value="ECO:0007669"/>
    <property type="project" value="InterPro"/>
</dbReference>
<evidence type="ECO:0000256" key="3">
    <source>
        <dbReference type="SAM" id="Coils"/>
    </source>
</evidence>
<feature type="domain" description="Janus kinase and microtubule-interacting protein C-terminal" evidence="5">
    <location>
        <begin position="386"/>
        <end position="499"/>
    </location>
</feature>
<reference evidence="6" key="1">
    <citation type="journal article" date="2008" name="Nature">
        <title>The amphioxus genome and the evolution of the chordate karyotype.</title>
        <authorList>
            <consortium name="US DOE Joint Genome Institute (JGI-PGF)"/>
            <person name="Putnam N.H."/>
            <person name="Butts T."/>
            <person name="Ferrier D.E.K."/>
            <person name="Furlong R.F."/>
            <person name="Hellsten U."/>
            <person name="Kawashima T."/>
            <person name="Robinson-Rechavi M."/>
            <person name="Shoguchi E."/>
            <person name="Terry A."/>
            <person name="Yu J.-K."/>
            <person name="Benito-Gutierrez E.L."/>
            <person name="Dubchak I."/>
            <person name="Garcia-Fernandez J."/>
            <person name="Gibson-Brown J.J."/>
            <person name="Grigoriev I.V."/>
            <person name="Horton A.C."/>
            <person name="de Jong P.J."/>
            <person name="Jurka J."/>
            <person name="Kapitonov V.V."/>
            <person name="Kohara Y."/>
            <person name="Kuroki Y."/>
            <person name="Lindquist E."/>
            <person name="Lucas S."/>
            <person name="Osoegawa K."/>
            <person name="Pennacchio L.A."/>
            <person name="Salamov A.A."/>
            <person name="Satou Y."/>
            <person name="Sauka-Spengler T."/>
            <person name="Schmutz J."/>
            <person name="Shin-I T."/>
            <person name="Toyoda A."/>
            <person name="Bronner-Fraser M."/>
            <person name="Fujiyama A."/>
            <person name="Holland L.Z."/>
            <person name="Holland P.W.H."/>
            <person name="Satoh N."/>
            <person name="Rokhsar D.S."/>
        </authorList>
    </citation>
    <scope>NUCLEOTIDE SEQUENCE [LARGE SCALE GENOMIC DNA]</scope>
    <source>
        <strain evidence="6">S238N-H82</strain>
        <tissue evidence="6">Testes</tissue>
    </source>
</reference>
<feature type="non-terminal residue" evidence="6">
    <location>
        <position position="881"/>
    </location>
</feature>
<dbReference type="PANTHER" id="PTHR18935:SF8">
    <property type="entry name" value="GOLGIN SUBFAMILY A MEMBER 4-LIKE ISOFORM X1"/>
    <property type="match status" value="1"/>
</dbReference>
<organism>
    <name type="scientific">Branchiostoma floridae</name>
    <name type="common">Florida lancelet</name>
    <name type="synonym">Amphioxus</name>
    <dbReference type="NCBI Taxonomy" id="7739"/>
    <lineage>
        <taxon>Eukaryota</taxon>
        <taxon>Metazoa</taxon>
        <taxon>Chordata</taxon>
        <taxon>Cephalochordata</taxon>
        <taxon>Leptocardii</taxon>
        <taxon>Amphioxiformes</taxon>
        <taxon>Branchiostomatidae</taxon>
        <taxon>Branchiostoma</taxon>
    </lineage>
</organism>
<feature type="coiled-coil region" evidence="3">
    <location>
        <begin position="459"/>
        <end position="632"/>
    </location>
</feature>
<dbReference type="InParanoid" id="C3Y3I5"/>
<dbReference type="eggNOG" id="ENOG502QRTR">
    <property type="taxonomic scope" value="Eukaryota"/>
</dbReference>
<keyword evidence="2 3" id="KW-0175">Coiled coil</keyword>
<name>C3Y3I5_BRAFL</name>
<dbReference type="GO" id="GO:0019900">
    <property type="term" value="F:kinase binding"/>
    <property type="evidence" value="ECO:0007669"/>
    <property type="project" value="InterPro"/>
</dbReference>
<accession>C3Y3I5</accession>
<feature type="compositionally biased region" description="Basic residues" evidence="4">
    <location>
        <begin position="392"/>
        <end position="408"/>
    </location>
</feature>
<evidence type="ECO:0000259" key="5">
    <source>
        <dbReference type="Pfam" id="PF16034"/>
    </source>
</evidence>
<gene>
    <name evidence="6" type="ORF">BRAFLDRAFT_102062</name>
</gene>